<feature type="transmembrane region" description="Helical" evidence="5">
    <location>
        <begin position="51"/>
        <end position="78"/>
    </location>
</feature>
<evidence type="ECO:0000256" key="4">
    <source>
        <dbReference type="ARBA" id="ARBA00023136"/>
    </source>
</evidence>
<evidence type="ECO:0000256" key="1">
    <source>
        <dbReference type="ARBA" id="ARBA00004141"/>
    </source>
</evidence>
<dbReference type="OrthoDB" id="9809429at2"/>
<evidence type="ECO:0000259" key="6">
    <source>
        <dbReference type="Pfam" id="PF07291"/>
    </source>
</evidence>
<protein>
    <submittedName>
        <fullName evidence="7">DoxX protein</fullName>
    </submittedName>
</protein>
<evidence type="ECO:0000256" key="5">
    <source>
        <dbReference type="SAM" id="Phobius"/>
    </source>
</evidence>
<gene>
    <name evidence="7" type="ORF">SAMN05421640_1831</name>
</gene>
<dbReference type="RefSeq" id="WP_089356566.1">
    <property type="nucleotide sequence ID" value="NZ_FZPD01000003.1"/>
</dbReference>
<dbReference type="Pfam" id="PF07291">
    <property type="entry name" value="MauE"/>
    <property type="match status" value="1"/>
</dbReference>
<comment type="subcellular location">
    <subcellularLocation>
        <location evidence="1">Membrane</location>
        <topology evidence="1">Multi-pass membrane protein</topology>
    </subcellularLocation>
</comment>
<dbReference type="Proteomes" id="UP000198393">
    <property type="component" value="Unassembled WGS sequence"/>
</dbReference>
<feature type="transmembrane region" description="Helical" evidence="5">
    <location>
        <begin position="85"/>
        <end position="104"/>
    </location>
</feature>
<feature type="transmembrane region" description="Helical" evidence="5">
    <location>
        <begin position="124"/>
        <end position="140"/>
    </location>
</feature>
<feature type="transmembrane region" description="Helical" evidence="5">
    <location>
        <begin position="7"/>
        <end position="24"/>
    </location>
</feature>
<keyword evidence="3 5" id="KW-1133">Transmembrane helix</keyword>
<evidence type="ECO:0000256" key="3">
    <source>
        <dbReference type="ARBA" id="ARBA00022989"/>
    </source>
</evidence>
<evidence type="ECO:0000313" key="7">
    <source>
        <dbReference type="EMBL" id="SNS97069.1"/>
    </source>
</evidence>
<keyword evidence="4 5" id="KW-0472">Membrane</keyword>
<keyword evidence="2 5" id="KW-0812">Transmembrane</keyword>
<dbReference type="NCBIfam" id="NF045576">
    <property type="entry name" value="BT_3928_fam"/>
    <property type="match status" value="1"/>
</dbReference>
<dbReference type="GO" id="GO:0030416">
    <property type="term" value="P:methylamine metabolic process"/>
    <property type="evidence" value="ECO:0007669"/>
    <property type="project" value="InterPro"/>
</dbReference>
<dbReference type="InterPro" id="IPR009908">
    <property type="entry name" value="Methylamine_util_MauE"/>
</dbReference>
<dbReference type="EMBL" id="FZPD01000003">
    <property type="protein sequence ID" value="SNS97069.1"/>
    <property type="molecule type" value="Genomic_DNA"/>
</dbReference>
<feature type="domain" description="Methylamine utilisation protein MauE" evidence="6">
    <location>
        <begin position="1"/>
        <end position="140"/>
    </location>
</feature>
<feature type="transmembrane region" description="Helical" evidence="5">
    <location>
        <begin position="161"/>
        <end position="179"/>
    </location>
</feature>
<name>A0A239IU20_EKHLU</name>
<proteinExistence type="predicted"/>
<organism evidence="7 8">
    <name type="scientific">Ekhidna lutea</name>
    <dbReference type="NCBI Taxonomy" id="447679"/>
    <lineage>
        <taxon>Bacteria</taxon>
        <taxon>Pseudomonadati</taxon>
        <taxon>Bacteroidota</taxon>
        <taxon>Cytophagia</taxon>
        <taxon>Cytophagales</taxon>
        <taxon>Reichenbachiellaceae</taxon>
        <taxon>Ekhidna</taxon>
    </lineage>
</organism>
<accession>A0A239IU20</accession>
<evidence type="ECO:0000313" key="8">
    <source>
        <dbReference type="Proteomes" id="UP000198393"/>
    </source>
</evidence>
<keyword evidence="8" id="KW-1185">Reference proteome</keyword>
<dbReference type="GO" id="GO:0016020">
    <property type="term" value="C:membrane"/>
    <property type="evidence" value="ECO:0007669"/>
    <property type="project" value="UniProtKB-SubCell"/>
</dbReference>
<sequence>MKILKEFARYAVGALFIFSGIIKVNDPVGTAIKLEEYFQVFAADIAPFFEWFVPAALFLSVFLSVLEVVLGVALIVGYRMRITSWILLAMIIFFTFLTFYSAYFNKVTDCGCFGDAIKLTPWESFYKDIILLVLIGVIFWKKDSYKPMLGPMLQEVKIIGTTLVMLILAIYAIAHLPFIDFRAYKVGNHLPTLMKNSEPLKYVYVMEKDGETIEFENYPSGGGYEYKEARLMNPEAAAKITDLNVWQNDDDYTDELLTGTKLVIIIHQIEKTSLDEIDRLRNLTFDNPRFDTWILTSSGYEKFEAFRHQNQLAAPYFFADATVLKTMVRSNPGVLLLKDGTVLAKWHYNDTPLTDDVIEILNRQ</sequence>
<evidence type="ECO:0000256" key="2">
    <source>
        <dbReference type="ARBA" id="ARBA00022692"/>
    </source>
</evidence>
<dbReference type="AlphaFoldDB" id="A0A239IU20"/>
<reference evidence="7 8" key="1">
    <citation type="submission" date="2017-06" db="EMBL/GenBank/DDBJ databases">
        <authorList>
            <person name="Kim H.J."/>
            <person name="Triplett B.A."/>
        </authorList>
    </citation>
    <scope>NUCLEOTIDE SEQUENCE [LARGE SCALE GENOMIC DNA]</scope>
    <source>
        <strain evidence="7 8">DSM 19307</strain>
    </source>
</reference>